<protein>
    <submittedName>
        <fullName evidence="5">TKL protein kinase</fullName>
    </submittedName>
</protein>
<keyword evidence="2" id="KW-0472">Membrane</keyword>
<feature type="transmembrane region" description="Helical" evidence="2">
    <location>
        <begin position="208"/>
        <end position="232"/>
    </location>
</feature>
<feature type="region of interest" description="Disordered" evidence="1">
    <location>
        <begin position="179"/>
        <end position="201"/>
    </location>
</feature>
<reference evidence="5" key="1">
    <citation type="submission" date="2013-11" db="EMBL/GenBank/DDBJ databases">
        <title>The Genome Sequence of Phytophthora parasitica IAC_01/95.</title>
        <authorList>
            <consortium name="The Broad Institute Genomics Platform"/>
            <person name="Russ C."/>
            <person name="Tyler B."/>
            <person name="Panabieres F."/>
            <person name="Shan W."/>
            <person name="Tripathy S."/>
            <person name="Grunwald N."/>
            <person name="Machado M."/>
            <person name="Johnson C.S."/>
            <person name="Arredondo F."/>
            <person name="Hong C."/>
            <person name="Coffey M."/>
            <person name="Young S.K."/>
            <person name="Zeng Q."/>
            <person name="Gargeya S."/>
            <person name="Fitzgerald M."/>
            <person name="Abouelleil A."/>
            <person name="Alvarado L."/>
            <person name="Chapman S.B."/>
            <person name="Gainer-Dewar J."/>
            <person name="Goldberg J."/>
            <person name="Griggs A."/>
            <person name="Gujja S."/>
            <person name="Hansen M."/>
            <person name="Howarth C."/>
            <person name="Imamovic A."/>
            <person name="Ireland A."/>
            <person name="Larimer J."/>
            <person name="McCowan C."/>
            <person name="Murphy C."/>
            <person name="Pearson M."/>
            <person name="Poon T.W."/>
            <person name="Priest M."/>
            <person name="Roberts A."/>
            <person name="Saif S."/>
            <person name="Shea T."/>
            <person name="Sykes S."/>
            <person name="Wortman J."/>
            <person name="Nusbaum C."/>
            <person name="Birren B."/>
        </authorList>
    </citation>
    <scope>NUCLEOTIDE SEQUENCE [LARGE SCALE GENOMIC DNA]</scope>
    <source>
        <strain evidence="5">IAC_01/95</strain>
    </source>
</reference>
<keyword evidence="2" id="KW-0812">Transmembrane</keyword>
<feature type="chain" id="PRO_5004820885" evidence="3">
    <location>
        <begin position="23"/>
        <end position="571"/>
    </location>
</feature>
<dbReference type="PROSITE" id="PS00108">
    <property type="entry name" value="PROTEIN_KINASE_ST"/>
    <property type="match status" value="1"/>
</dbReference>
<dbReference type="Proteomes" id="UP000054532">
    <property type="component" value="Unassembled WGS sequence"/>
</dbReference>
<evidence type="ECO:0000259" key="4">
    <source>
        <dbReference type="PROSITE" id="PS50011"/>
    </source>
</evidence>
<evidence type="ECO:0000256" key="1">
    <source>
        <dbReference type="SAM" id="MobiDB-lite"/>
    </source>
</evidence>
<evidence type="ECO:0000256" key="2">
    <source>
        <dbReference type="SAM" id="Phobius"/>
    </source>
</evidence>
<dbReference type="SUPFAM" id="SSF56112">
    <property type="entry name" value="Protein kinase-like (PK-like)"/>
    <property type="match status" value="1"/>
</dbReference>
<keyword evidence="5" id="KW-0418">Kinase</keyword>
<sequence>MPRWALAIVALLAVQTFQTSLAATLYKISASYLGDQCDGTPYAVYASTTTDCTATKCSPGTSNINADMQTIDCSTDYIQVIRDKFGSSPYIIEQMNTDETCKTLSMAFGYPASGTCVGAYDKSYYVIASLNENGSASLKFFNERSCSSNDLYKTDFANKTTLEQHLCDAKAYSWYSSNDVESSSGSNETSVNDPGKDRGPHEGGLSTAGIIVIVLGLSAFVATIVAVTLFVYKRRIQAQSLKDTKATAINSDRSSVALLETPGTGQTGLGRSVLGKTGLWDDDVITAKRIPRDKVQTQKLISRGAFGEVYAGIFNGQQVAIKVLLPSTRTNMKQVNEFLAEAKMNATMDHPHIVMFVGVAWDSLSDLCVVLEYMHGGELRSLLDQYLKSKHPVGFNKQKATTALQVCHALTYLHSLDPPVIHRDLKSRNILFTSDMEAKLSDFGISRERLDQTMTAGVGTSLWMAPEVMMGERYDDKADMFSFGVVLSELDVHTMPYAHAKKETLESSGRAMVDSVLLQKVALGTIQAEFSETTPEEIVELGRVCLDVDPTKRPNAAEALYKLHVICKKML</sequence>
<dbReference type="Pfam" id="PF00069">
    <property type="entry name" value="Pkinase"/>
    <property type="match status" value="1"/>
</dbReference>
<dbReference type="EMBL" id="KI691998">
    <property type="protein sequence ID" value="ETM50387.1"/>
    <property type="molecule type" value="Genomic_DNA"/>
</dbReference>
<dbReference type="InterPro" id="IPR011009">
    <property type="entry name" value="Kinase-like_dom_sf"/>
</dbReference>
<organism evidence="5">
    <name type="scientific">Phytophthora nicotianae</name>
    <name type="common">Potato buckeye rot agent</name>
    <name type="synonym">Phytophthora parasitica</name>
    <dbReference type="NCBI Taxonomy" id="4792"/>
    <lineage>
        <taxon>Eukaryota</taxon>
        <taxon>Sar</taxon>
        <taxon>Stramenopiles</taxon>
        <taxon>Oomycota</taxon>
        <taxon>Peronosporomycetes</taxon>
        <taxon>Peronosporales</taxon>
        <taxon>Peronosporaceae</taxon>
        <taxon>Phytophthora</taxon>
    </lineage>
</organism>
<dbReference type="GO" id="GO:0005524">
    <property type="term" value="F:ATP binding"/>
    <property type="evidence" value="ECO:0007669"/>
    <property type="project" value="InterPro"/>
</dbReference>
<dbReference type="GO" id="GO:0004674">
    <property type="term" value="F:protein serine/threonine kinase activity"/>
    <property type="evidence" value="ECO:0007669"/>
    <property type="project" value="TreeGrafter"/>
</dbReference>
<keyword evidence="2" id="KW-1133">Transmembrane helix</keyword>
<proteinExistence type="predicted"/>
<gene>
    <name evidence="5" type="ORF">L914_05571</name>
</gene>
<dbReference type="InterPro" id="IPR008271">
    <property type="entry name" value="Ser/Thr_kinase_AS"/>
</dbReference>
<dbReference type="SMART" id="SM00220">
    <property type="entry name" value="S_TKc"/>
    <property type="match status" value="1"/>
</dbReference>
<evidence type="ECO:0000313" key="5">
    <source>
        <dbReference type="EMBL" id="ETM50387.1"/>
    </source>
</evidence>
<feature type="signal peptide" evidence="3">
    <location>
        <begin position="1"/>
        <end position="22"/>
    </location>
</feature>
<feature type="domain" description="Protein kinase" evidence="4">
    <location>
        <begin position="295"/>
        <end position="567"/>
    </location>
</feature>
<dbReference type="InterPro" id="IPR000719">
    <property type="entry name" value="Prot_kinase_dom"/>
</dbReference>
<dbReference type="Gene3D" id="3.30.200.20">
    <property type="entry name" value="Phosphorylase Kinase, domain 1"/>
    <property type="match status" value="1"/>
</dbReference>
<dbReference type="PANTHER" id="PTHR44329:SF214">
    <property type="entry name" value="PROTEIN KINASE DOMAIN-CONTAINING PROTEIN"/>
    <property type="match status" value="1"/>
</dbReference>
<dbReference type="PANTHER" id="PTHR44329">
    <property type="entry name" value="SERINE/THREONINE-PROTEIN KINASE TNNI3K-RELATED"/>
    <property type="match status" value="1"/>
</dbReference>
<name>W2NP32_PHYNI</name>
<evidence type="ECO:0000256" key="3">
    <source>
        <dbReference type="SAM" id="SignalP"/>
    </source>
</evidence>
<feature type="compositionally biased region" description="Low complexity" evidence="1">
    <location>
        <begin position="179"/>
        <end position="188"/>
    </location>
</feature>
<dbReference type="InterPro" id="IPR051681">
    <property type="entry name" value="Ser/Thr_Kinases-Pseudokinases"/>
</dbReference>
<dbReference type="AlphaFoldDB" id="W2NP32"/>
<keyword evidence="3" id="KW-0732">Signal</keyword>
<keyword evidence="5" id="KW-0808">Transferase</keyword>
<dbReference type="PROSITE" id="PS50011">
    <property type="entry name" value="PROTEIN_KINASE_DOM"/>
    <property type="match status" value="1"/>
</dbReference>
<dbReference type="Gene3D" id="1.10.510.10">
    <property type="entry name" value="Transferase(Phosphotransferase) domain 1"/>
    <property type="match status" value="1"/>
</dbReference>
<dbReference type="VEuPathDB" id="FungiDB:PPTG_22589"/>
<accession>W2NP32</accession>